<sequence>MKIIELASYPKCGNTWLRHLLSKHFELNIHNDIPDFHQRHGETKDYIKEVEVDGEKFGFYKSHIPNIRSINPDEIVVIYRHPLDVFLSSLNYFYINGWKEKYLNENIQTVESLKESGELDYYFEQFMNEMGLGYFDGLLGDMSNYFRYLDSVSQLDNATMLMYEKLYDDRNRIFDATFSEVLGVPFKSSENLFGDVDKRTKNSGNNFYWKSTKKNYENFLSEEQIERFYSKYSEKLNKYGFSGK</sequence>
<dbReference type="Proteomes" id="UP000014909">
    <property type="component" value="Chromosome"/>
</dbReference>
<dbReference type="PATRIC" id="fig|1300253.3.peg.3827"/>
<keyword evidence="2 4" id="KW-0808">Transferase</keyword>
<dbReference type="KEGG" id="amh:I633_18270"/>
<dbReference type="BioCyc" id="AMAC1300253:G12YX-2928-MONOMER"/>
<evidence type="ECO:0000313" key="5">
    <source>
        <dbReference type="Proteomes" id="UP000014909"/>
    </source>
</evidence>
<evidence type="ECO:0000313" key="4">
    <source>
        <dbReference type="EMBL" id="AGP79282.1"/>
    </source>
</evidence>
<dbReference type="AlphaFoldDB" id="S5AGQ5"/>
<dbReference type="EMBL" id="CP004846">
    <property type="protein sequence ID" value="AGP79282.1"/>
    <property type="molecule type" value="Genomic_DNA"/>
</dbReference>
<name>S5AGQ5_9ALTE</name>
<dbReference type="HOGENOM" id="CLU_072744_0_0_6"/>
<dbReference type="PANTHER" id="PTHR11783">
    <property type="entry name" value="SULFOTRANSFERASE SULT"/>
    <property type="match status" value="1"/>
</dbReference>
<dbReference type="Gene3D" id="3.40.50.300">
    <property type="entry name" value="P-loop containing nucleotide triphosphate hydrolases"/>
    <property type="match status" value="1"/>
</dbReference>
<dbReference type="InterPro" id="IPR000863">
    <property type="entry name" value="Sulfotransferase_dom"/>
</dbReference>
<proteinExistence type="inferred from homology"/>
<gene>
    <name evidence="4" type="ORF">I633_18270</name>
</gene>
<feature type="domain" description="Sulfotransferase" evidence="3">
    <location>
        <begin position="6"/>
        <end position="237"/>
    </location>
</feature>
<dbReference type="SUPFAM" id="SSF52540">
    <property type="entry name" value="P-loop containing nucleoside triphosphate hydrolases"/>
    <property type="match status" value="1"/>
</dbReference>
<protein>
    <submittedName>
        <fullName evidence="4">Sulfotransferase</fullName>
    </submittedName>
</protein>
<accession>S5AGQ5</accession>
<dbReference type="InterPro" id="IPR027417">
    <property type="entry name" value="P-loop_NTPase"/>
</dbReference>
<evidence type="ECO:0000259" key="3">
    <source>
        <dbReference type="Pfam" id="PF00685"/>
    </source>
</evidence>
<reference evidence="4 5" key="1">
    <citation type="journal article" date="2013" name="Genome Biol. Evol.">
        <title>Genomic Diversity of "Deep Ecotype" Alteromonas macleodii Isolates: Evidence for Pan-Mediterranean Clonal Frames.</title>
        <authorList>
            <person name="Lopez-Perez M."/>
            <person name="Gonzaga A."/>
            <person name="Rodriguez-Valera F."/>
        </authorList>
    </citation>
    <scope>NUCLEOTIDE SEQUENCE [LARGE SCALE GENOMIC DNA]</scope>
    <source>
        <strain evidence="5">'English Channel 615'</strain>
    </source>
</reference>
<evidence type="ECO:0000256" key="2">
    <source>
        <dbReference type="ARBA" id="ARBA00022679"/>
    </source>
</evidence>
<dbReference type="Pfam" id="PF00685">
    <property type="entry name" value="Sulfotransfer_1"/>
    <property type="match status" value="1"/>
</dbReference>
<comment type="similarity">
    <text evidence="1">Belongs to the sulfotransferase 1 family.</text>
</comment>
<evidence type="ECO:0000256" key="1">
    <source>
        <dbReference type="ARBA" id="ARBA00005771"/>
    </source>
</evidence>
<dbReference type="GO" id="GO:0008146">
    <property type="term" value="F:sulfotransferase activity"/>
    <property type="evidence" value="ECO:0007669"/>
    <property type="project" value="InterPro"/>
</dbReference>
<organism evidence="4 5">
    <name type="scientific">Alteromonas mediterranea 615</name>
    <dbReference type="NCBI Taxonomy" id="1300253"/>
    <lineage>
        <taxon>Bacteria</taxon>
        <taxon>Pseudomonadati</taxon>
        <taxon>Pseudomonadota</taxon>
        <taxon>Gammaproteobacteria</taxon>
        <taxon>Alteromonadales</taxon>
        <taxon>Alteromonadaceae</taxon>
        <taxon>Alteromonas/Salinimonas group</taxon>
        <taxon>Alteromonas</taxon>
    </lineage>
</organism>